<evidence type="ECO:0000313" key="2">
    <source>
        <dbReference type="EMBL" id="ADB63400.1"/>
    </source>
</evidence>
<keyword evidence="2" id="KW-0614">Plasmid</keyword>
<protein>
    <recommendedName>
        <fullName evidence="1">DUF7344 domain-containing protein</fullName>
    </recommendedName>
</protein>
<accession>D2S203</accession>
<dbReference type="InterPro" id="IPR055768">
    <property type="entry name" value="DUF7344"/>
</dbReference>
<dbReference type="HOGENOM" id="CLU_131305_4_2_2"/>
<dbReference type="AlphaFoldDB" id="D2S203"/>
<geneLocation type="plasmid" evidence="2 3">
    <name>pHTUR02</name>
</geneLocation>
<organism evidence="2 3">
    <name type="scientific">Haloterrigena turkmenica (strain ATCC 51198 / DSM 5511 / JCM 9101 / NCIMB 13204 / VKM B-1734 / 4k)</name>
    <name type="common">Halococcus turkmenicus</name>
    <dbReference type="NCBI Taxonomy" id="543526"/>
    <lineage>
        <taxon>Archaea</taxon>
        <taxon>Methanobacteriati</taxon>
        <taxon>Methanobacteriota</taxon>
        <taxon>Stenosarchaea group</taxon>
        <taxon>Halobacteria</taxon>
        <taxon>Halobacteriales</taxon>
        <taxon>Natrialbaceae</taxon>
        <taxon>Haloterrigena</taxon>
    </lineage>
</organism>
<feature type="domain" description="DUF7344" evidence="1">
    <location>
        <begin position="20"/>
        <end position="100"/>
    </location>
</feature>
<evidence type="ECO:0000313" key="3">
    <source>
        <dbReference type="Proteomes" id="UP000001903"/>
    </source>
</evidence>
<dbReference type="KEGG" id="htu:Htur_4613"/>
<dbReference type="OrthoDB" id="247722at2157"/>
<dbReference type="RefSeq" id="WP_012945644.1">
    <property type="nucleotide sequence ID" value="NC_013745.1"/>
</dbReference>
<proteinExistence type="predicted"/>
<dbReference type="Proteomes" id="UP000001903">
    <property type="component" value="Plasmid pHTUR02"/>
</dbReference>
<sequence>MVENVTRASEEQELSNNILFDILSNERRRFTLYCLEKYQTPLALADLADEVALLESNAETLLDIPADDVKETYLDLYHCQVPKLEEVDFLTYSQERDTVSLKSDLSDLNLENFL</sequence>
<dbReference type="GeneID" id="8745218"/>
<reference evidence="2 3" key="1">
    <citation type="journal article" date="2010" name="Stand. Genomic Sci.">
        <title>Complete genome sequence of Haloterrigena turkmenica type strain (4k).</title>
        <authorList>
            <person name="Saunders E."/>
            <person name="Tindall B.J."/>
            <person name="Fahnrich R."/>
            <person name="Lapidus A."/>
            <person name="Copeland A."/>
            <person name="Del Rio T.G."/>
            <person name="Lucas S."/>
            <person name="Chen F."/>
            <person name="Tice H."/>
            <person name="Cheng J.F."/>
            <person name="Han C."/>
            <person name="Detter J.C."/>
            <person name="Bruce D."/>
            <person name="Goodwin L."/>
            <person name="Chain P."/>
            <person name="Pitluck S."/>
            <person name="Pati A."/>
            <person name="Ivanova N."/>
            <person name="Mavromatis K."/>
            <person name="Chen A."/>
            <person name="Palaniappan K."/>
            <person name="Land M."/>
            <person name="Hauser L."/>
            <person name="Chang Y.J."/>
            <person name="Jeffries C.D."/>
            <person name="Brettin T."/>
            <person name="Rohde M."/>
            <person name="Goker M."/>
            <person name="Bristow J."/>
            <person name="Eisen J.A."/>
            <person name="Markowitz V."/>
            <person name="Hugenholtz P."/>
            <person name="Klenk H.P."/>
            <person name="Kyrpides N.C."/>
        </authorList>
    </citation>
    <scope>NUCLEOTIDE SEQUENCE [LARGE SCALE GENOMIC DNA]</scope>
    <source>
        <strain evidence="3">ATCC 51198 / DSM 5511 / JCM 9101 / NCIMB 13204 / VKM B-1734 / 4k</strain>
    </source>
</reference>
<keyword evidence="3" id="KW-1185">Reference proteome</keyword>
<evidence type="ECO:0000259" key="1">
    <source>
        <dbReference type="Pfam" id="PF24035"/>
    </source>
</evidence>
<name>D2S203_HALTV</name>
<dbReference type="EMBL" id="CP001862">
    <property type="protein sequence ID" value="ADB63400.1"/>
    <property type="molecule type" value="Genomic_DNA"/>
</dbReference>
<gene>
    <name evidence="2" type="ordered locus">Htur_4613</name>
</gene>
<dbReference type="Pfam" id="PF24035">
    <property type="entry name" value="DUF7344"/>
    <property type="match status" value="1"/>
</dbReference>